<evidence type="ECO:0000256" key="13">
    <source>
        <dbReference type="ARBA" id="ARBA00023136"/>
    </source>
</evidence>
<reference evidence="16 17" key="1">
    <citation type="submission" date="2023-11" db="EMBL/GenBank/DDBJ databases">
        <title>Halocaridina rubra genome assembly.</title>
        <authorList>
            <person name="Smith C."/>
        </authorList>
    </citation>
    <scope>NUCLEOTIDE SEQUENCE [LARGE SCALE GENOMIC DNA]</scope>
    <source>
        <strain evidence="16">EP-1</strain>
        <tissue evidence="16">Whole</tissue>
    </source>
</reference>
<keyword evidence="17" id="KW-1185">Reference proteome</keyword>
<dbReference type="FunFam" id="2.60.40.1730:FF:000001">
    <property type="entry name" value="Leucyl-cystinyl aminopeptidase"/>
    <property type="match status" value="1"/>
</dbReference>
<evidence type="ECO:0000256" key="12">
    <source>
        <dbReference type="ARBA" id="ARBA00023049"/>
    </source>
</evidence>
<dbReference type="GO" id="GO:0016020">
    <property type="term" value="C:membrane"/>
    <property type="evidence" value="ECO:0007669"/>
    <property type="project" value="UniProtKB-SubCell"/>
</dbReference>
<dbReference type="PANTHER" id="PTHR11533:SF276">
    <property type="entry name" value="GLUTAMYL AMINOPEPTIDASE"/>
    <property type="match status" value="1"/>
</dbReference>
<evidence type="ECO:0000313" key="17">
    <source>
        <dbReference type="Proteomes" id="UP001381693"/>
    </source>
</evidence>
<keyword evidence="10" id="KW-0735">Signal-anchor</keyword>
<comment type="subcellular location">
    <subcellularLocation>
        <location evidence="2">Membrane</location>
        <topology evidence="2">Single-pass type II membrane protein</topology>
    </subcellularLocation>
</comment>
<accession>A0AAN9AFF3</accession>
<keyword evidence="5" id="KW-0645">Protease</keyword>
<evidence type="ECO:0000256" key="11">
    <source>
        <dbReference type="ARBA" id="ARBA00022989"/>
    </source>
</evidence>
<dbReference type="GO" id="GO:0006508">
    <property type="term" value="P:proteolysis"/>
    <property type="evidence" value="ECO:0007669"/>
    <property type="project" value="UniProtKB-KW"/>
</dbReference>
<protein>
    <recommendedName>
        <fullName evidence="15">Aminopeptidase N-like N-terminal domain-containing protein</fullName>
    </recommendedName>
</protein>
<dbReference type="Pfam" id="PF17900">
    <property type="entry name" value="Peptidase_M1_N"/>
    <property type="match status" value="1"/>
</dbReference>
<proteinExistence type="inferred from homology"/>
<evidence type="ECO:0000256" key="4">
    <source>
        <dbReference type="ARBA" id="ARBA00022438"/>
    </source>
</evidence>
<dbReference type="InterPro" id="IPR050344">
    <property type="entry name" value="Peptidase_M1_aminopeptidases"/>
</dbReference>
<dbReference type="GO" id="GO:0005737">
    <property type="term" value="C:cytoplasm"/>
    <property type="evidence" value="ECO:0007669"/>
    <property type="project" value="TreeGrafter"/>
</dbReference>
<evidence type="ECO:0000256" key="5">
    <source>
        <dbReference type="ARBA" id="ARBA00022670"/>
    </source>
</evidence>
<dbReference type="InterPro" id="IPR045357">
    <property type="entry name" value="Aminopeptidase_N-like_N"/>
</dbReference>
<dbReference type="GO" id="GO:0042277">
    <property type="term" value="F:peptide binding"/>
    <property type="evidence" value="ECO:0007669"/>
    <property type="project" value="TreeGrafter"/>
</dbReference>
<dbReference type="GO" id="GO:0070006">
    <property type="term" value="F:metalloaminopeptidase activity"/>
    <property type="evidence" value="ECO:0007669"/>
    <property type="project" value="TreeGrafter"/>
</dbReference>
<dbReference type="PANTHER" id="PTHR11533">
    <property type="entry name" value="PROTEASE M1 ZINC METALLOPROTEASE"/>
    <property type="match status" value="1"/>
</dbReference>
<keyword evidence="13" id="KW-0472">Membrane</keyword>
<evidence type="ECO:0000256" key="9">
    <source>
        <dbReference type="ARBA" id="ARBA00022833"/>
    </source>
</evidence>
<dbReference type="SUPFAM" id="SSF63737">
    <property type="entry name" value="Leukotriene A4 hydrolase N-terminal domain"/>
    <property type="match status" value="1"/>
</dbReference>
<dbReference type="InterPro" id="IPR042097">
    <property type="entry name" value="Aminopeptidase_N-like_N_sf"/>
</dbReference>
<keyword evidence="11" id="KW-1133">Transmembrane helix</keyword>
<keyword evidence="4" id="KW-0031">Aminopeptidase</keyword>
<evidence type="ECO:0000256" key="7">
    <source>
        <dbReference type="ARBA" id="ARBA00022723"/>
    </source>
</evidence>
<evidence type="ECO:0000256" key="14">
    <source>
        <dbReference type="ARBA" id="ARBA00023180"/>
    </source>
</evidence>
<comment type="cofactor">
    <cofactor evidence="1">
        <name>Zn(2+)</name>
        <dbReference type="ChEBI" id="CHEBI:29105"/>
    </cofactor>
</comment>
<evidence type="ECO:0000256" key="1">
    <source>
        <dbReference type="ARBA" id="ARBA00001947"/>
    </source>
</evidence>
<keyword evidence="12" id="KW-0482">Metalloprotease</keyword>
<evidence type="ECO:0000256" key="10">
    <source>
        <dbReference type="ARBA" id="ARBA00022968"/>
    </source>
</evidence>
<evidence type="ECO:0000256" key="3">
    <source>
        <dbReference type="ARBA" id="ARBA00010136"/>
    </source>
</evidence>
<comment type="similarity">
    <text evidence="3">Belongs to the peptidase M1 family.</text>
</comment>
<dbReference type="GO" id="GO:0005615">
    <property type="term" value="C:extracellular space"/>
    <property type="evidence" value="ECO:0007669"/>
    <property type="project" value="TreeGrafter"/>
</dbReference>
<keyword evidence="6" id="KW-0812">Transmembrane</keyword>
<dbReference type="AlphaFoldDB" id="A0AAN9AFF3"/>
<dbReference type="EMBL" id="JAXCGZ010002802">
    <property type="protein sequence ID" value="KAK7083572.1"/>
    <property type="molecule type" value="Genomic_DNA"/>
</dbReference>
<organism evidence="16 17">
    <name type="scientific">Halocaridina rubra</name>
    <name type="common">Hawaiian red shrimp</name>
    <dbReference type="NCBI Taxonomy" id="373956"/>
    <lineage>
        <taxon>Eukaryota</taxon>
        <taxon>Metazoa</taxon>
        <taxon>Ecdysozoa</taxon>
        <taxon>Arthropoda</taxon>
        <taxon>Crustacea</taxon>
        <taxon>Multicrustacea</taxon>
        <taxon>Malacostraca</taxon>
        <taxon>Eumalacostraca</taxon>
        <taxon>Eucarida</taxon>
        <taxon>Decapoda</taxon>
        <taxon>Pleocyemata</taxon>
        <taxon>Caridea</taxon>
        <taxon>Atyoidea</taxon>
        <taxon>Atyidae</taxon>
        <taxon>Halocaridina</taxon>
    </lineage>
</organism>
<name>A0AAN9AFF3_HALRR</name>
<keyword evidence="9" id="KW-0862">Zinc</keyword>
<evidence type="ECO:0000259" key="15">
    <source>
        <dbReference type="Pfam" id="PF17900"/>
    </source>
</evidence>
<keyword evidence="14" id="KW-0325">Glycoprotein</keyword>
<evidence type="ECO:0000313" key="16">
    <source>
        <dbReference type="EMBL" id="KAK7083572.1"/>
    </source>
</evidence>
<dbReference type="GO" id="GO:0043171">
    <property type="term" value="P:peptide catabolic process"/>
    <property type="evidence" value="ECO:0007669"/>
    <property type="project" value="TreeGrafter"/>
</dbReference>
<dbReference type="GO" id="GO:0008270">
    <property type="term" value="F:zinc ion binding"/>
    <property type="evidence" value="ECO:0007669"/>
    <property type="project" value="TreeGrafter"/>
</dbReference>
<sequence length="196" mass="22393">MPENEQKRLKTSTNEPWEDDFRLPSTVQPHHYDLYLYPDLTTQTFTGSVAINVTSSETRDVFLIHTKWLNITNTKISQVDESGSEIQEVEIVDLFEFEPNEFWVIRTNSTEPGTYKIWMDFSGSLTTGIVGFYYSEYADSSGNSRGLATTKFEPTYARRAFPCFDEPSFKSTYTIKIVRPSDGYIALSNMPVEVGS</sequence>
<evidence type="ECO:0000256" key="6">
    <source>
        <dbReference type="ARBA" id="ARBA00022692"/>
    </source>
</evidence>
<keyword evidence="8" id="KW-0378">Hydrolase</keyword>
<dbReference type="Gene3D" id="2.60.40.1730">
    <property type="entry name" value="tricorn interacting facor f3 domain"/>
    <property type="match status" value="1"/>
</dbReference>
<evidence type="ECO:0000256" key="2">
    <source>
        <dbReference type="ARBA" id="ARBA00004606"/>
    </source>
</evidence>
<gene>
    <name evidence="16" type="ORF">SK128_015242</name>
</gene>
<dbReference type="Proteomes" id="UP001381693">
    <property type="component" value="Unassembled WGS sequence"/>
</dbReference>
<keyword evidence="7" id="KW-0479">Metal-binding</keyword>
<evidence type="ECO:0000256" key="8">
    <source>
        <dbReference type="ARBA" id="ARBA00022801"/>
    </source>
</evidence>
<feature type="domain" description="Aminopeptidase N-like N-terminal" evidence="15">
    <location>
        <begin position="28"/>
        <end position="193"/>
    </location>
</feature>
<comment type="caution">
    <text evidence="16">The sequence shown here is derived from an EMBL/GenBank/DDBJ whole genome shotgun (WGS) entry which is preliminary data.</text>
</comment>